<name>A0ABW1R9H7_9LACO</name>
<dbReference type="Gene3D" id="2.160.20.10">
    <property type="entry name" value="Single-stranded right-handed beta-helix, Pectin lyase-like"/>
    <property type="match status" value="1"/>
</dbReference>
<accession>A0ABW1R9H7</accession>
<dbReference type="InterPro" id="IPR051801">
    <property type="entry name" value="GH28_Enzymes"/>
</dbReference>
<keyword evidence="2 4" id="KW-0378">Hydrolase</keyword>
<dbReference type="EC" id="3.2.1.-" evidence="6"/>
<dbReference type="EMBL" id="JBHSSL010000020">
    <property type="protein sequence ID" value="MFC6169583.1"/>
    <property type="molecule type" value="Genomic_DNA"/>
</dbReference>
<dbReference type="Proteomes" id="UP001596289">
    <property type="component" value="Unassembled WGS sequence"/>
</dbReference>
<evidence type="ECO:0000256" key="4">
    <source>
        <dbReference type="RuleBase" id="RU361169"/>
    </source>
</evidence>
<dbReference type="Pfam" id="PF12708">
    <property type="entry name" value="Pect-lyase_RHGA_epim"/>
    <property type="match status" value="1"/>
</dbReference>
<dbReference type="InterPro" id="IPR024535">
    <property type="entry name" value="RHGA/B-epi-like_pectate_lyase"/>
</dbReference>
<keyword evidence="3 4" id="KW-0326">Glycosidase</keyword>
<evidence type="ECO:0000256" key="3">
    <source>
        <dbReference type="ARBA" id="ARBA00023295"/>
    </source>
</evidence>
<evidence type="ECO:0000256" key="2">
    <source>
        <dbReference type="ARBA" id="ARBA00022801"/>
    </source>
</evidence>
<protein>
    <submittedName>
        <fullName evidence="6">Glycoside hydrolase family 28 protein</fullName>
        <ecNumber evidence="6">3.2.1.-</ecNumber>
    </submittedName>
</protein>
<evidence type="ECO:0000256" key="1">
    <source>
        <dbReference type="ARBA" id="ARBA00008834"/>
    </source>
</evidence>
<keyword evidence="7" id="KW-1185">Reference proteome</keyword>
<dbReference type="InterPro" id="IPR006626">
    <property type="entry name" value="PbH1"/>
</dbReference>
<proteinExistence type="inferred from homology"/>
<dbReference type="InterPro" id="IPR011050">
    <property type="entry name" value="Pectin_lyase_fold/virulence"/>
</dbReference>
<dbReference type="PANTHER" id="PTHR31339">
    <property type="entry name" value="PECTIN LYASE-RELATED"/>
    <property type="match status" value="1"/>
</dbReference>
<dbReference type="Pfam" id="PF00295">
    <property type="entry name" value="Glyco_hydro_28"/>
    <property type="match status" value="1"/>
</dbReference>
<dbReference type="RefSeq" id="WP_125551389.1">
    <property type="nucleotide sequence ID" value="NZ_JBHSSL010000020.1"/>
</dbReference>
<evidence type="ECO:0000313" key="7">
    <source>
        <dbReference type="Proteomes" id="UP001596289"/>
    </source>
</evidence>
<sequence>MELNIKDHGAVGDGVTLDTIAIQKTIDAATAGDKIVLPAGIYLVGSIFMKSELQLEFKSGAQLLGSKDIADYPEIDARVAGVEMKWPAAILNVLECHDVKISGPGIIDGQGPHWWNLYWGEDKKSGKRKWYDEHDLRWIADYEIKRPREILVYKSQQIAVSDVTLQYSGFWNLQLTYSDHVDVHNIRVCQNYGPSTDGIDIDSSTNVRVHNCQLACGDDCIVIKSGRDGDGLRVNKISEHIEIDHCQIYSGYGVVIGSEVSAGVRDVYIHDISFDNSDCGFRMKSSQDRGGFVDNIRVENLTMNNVQFPFSWLMSWHNEYNRKVLNGKKEIPDFWLAVAEQIPENQKKTKVSNITVKNVTATLAKDYSLPARAFDLKAFPDKPMANITFSNVKIAAKEFGHIEAIDNLQFDHVTVDVQQGNNAVNDEFDNR</sequence>
<dbReference type="InterPro" id="IPR000743">
    <property type="entry name" value="Glyco_hydro_28"/>
</dbReference>
<comment type="similarity">
    <text evidence="1 4">Belongs to the glycosyl hydrolase 28 family.</text>
</comment>
<dbReference type="SMART" id="SM00710">
    <property type="entry name" value="PbH1"/>
    <property type="match status" value="4"/>
</dbReference>
<dbReference type="InterPro" id="IPR012334">
    <property type="entry name" value="Pectin_lyas_fold"/>
</dbReference>
<dbReference type="SUPFAM" id="SSF51126">
    <property type="entry name" value="Pectin lyase-like"/>
    <property type="match status" value="1"/>
</dbReference>
<dbReference type="GO" id="GO:0016798">
    <property type="term" value="F:hydrolase activity, acting on glycosyl bonds"/>
    <property type="evidence" value="ECO:0007669"/>
    <property type="project" value="UniProtKB-KW"/>
</dbReference>
<evidence type="ECO:0000313" key="6">
    <source>
        <dbReference type="EMBL" id="MFC6169583.1"/>
    </source>
</evidence>
<reference evidence="7" key="1">
    <citation type="journal article" date="2019" name="Int. J. Syst. Evol. Microbiol.">
        <title>The Global Catalogue of Microorganisms (GCM) 10K type strain sequencing project: providing services to taxonomists for standard genome sequencing and annotation.</title>
        <authorList>
            <consortium name="The Broad Institute Genomics Platform"/>
            <consortium name="The Broad Institute Genome Sequencing Center for Infectious Disease"/>
            <person name="Wu L."/>
            <person name="Ma J."/>
        </authorList>
    </citation>
    <scope>NUCLEOTIDE SEQUENCE [LARGE SCALE GENOMIC DNA]</scope>
    <source>
        <strain evidence="7">CCM 8904</strain>
    </source>
</reference>
<evidence type="ECO:0000259" key="5">
    <source>
        <dbReference type="Pfam" id="PF12708"/>
    </source>
</evidence>
<dbReference type="PANTHER" id="PTHR31339:SF9">
    <property type="entry name" value="PLASMIN AND FIBRONECTIN-BINDING PROTEIN A"/>
    <property type="match status" value="1"/>
</dbReference>
<organism evidence="6 7">
    <name type="scientific">Loigolactobacillus jiayinensis</name>
    <dbReference type="NCBI Taxonomy" id="2486016"/>
    <lineage>
        <taxon>Bacteria</taxon>
        <taxon>Bacillati</taxon>
        <taxon>Bacillota</taxon>
        <taxon>Bacilli</taxon>
        <taxon>Lactobacillales</taxon>
        <taxon>Lactobacillaceae</taxon>
        <taxon>Loigolactobacillus</taxon>
    </lineage>
</organism>
<gene>
    <name evidence="6" type="ORF">ACFQGP_03195</name>
</gene>
<comment type="caution">
    <text evidence="6">The sequence shown here is derived from an EMBL/GenBank/DDBJ whole genome shotgun (WGS) entry which is preliminary data.</text>
</comment>
<feature type="domain" description="Rhamnogalacturonase A/B/Epimerase-like pectate lyase" evidence="5">
    <location>
        <begin position="4"/>
        <end position="56"/>
    </location>
</feature>